<accession>A0A4R0RDU4</accession>
<feature type="compositionally biased region" description="Low complexity" evidence="1">
    <location>
        <begin position="75"/>
        <end position="88"/>
    </location>
</feature>
<feature type="compositionally biased region" description="Pro residues" evidence="1">
    <location>
        <begin position="123"/>
        <end position="135"/>
    </location>
</feature>
<evidence type="ECO:0000256" key="1">
    <source>
        <dbReference type="SAM" id="MobiDB-lite"/>
    </source>
</evidence>
<evidence type="ECO:0000313" key="4">
    <source>
        <dbReference type="Proteomes" id="UP000292702"/>
    </source>
</evidence>
<sequence>MRSPTAAAATFRALTSTVALAAPTIVTARNARDDFSSLVPRDVVDAMNVRELNLDRDGPVKRNDDPLPPRPWFAPPRSSSQPQPQSHAQPPPPPPQQQQPQPNTAGAGRGRPPAQWFGQPGSHAPPPQQQQPQPQPHGAGAGAAGGQPHRP</sequence>
<feature type="compositionally biased region" description="Basic and acidic residues" evidence="1">
    <location>
        <begin position="52"/>
        <end position="67"/>
    </location>
</feature>
<gene>
    <name evidence="3" type="ORF">EIP91_003459</name>
</gene>
<name>A0A4R0RDU4_9APHY</name>
<feature type="signal peptide" evidence="2">
    <location>
        <begin position="1"/>
        <end position="21"/>
    </location>
</feature>
<dbReference type="AlphaFoldDB" id="A0A4R0RDU4"/>
<keyword evidence="2" id="KW-0732">Signal</keyword>
<evidence type="ECO:0000313" key="3">
    <source>
        <dbReference type="EMBL" id="TCD64883.1"/>
    </source>
</evidence>
<protein>
    <submittedName>
        <fullName evidence="3">Uncharacterized protein</fullName>
    </submittedName>
</protein>
<comment type="caution">
    <text evidence="3">The sequence shown here is derived from an EMBL/GenBank/DDBJ whole genome shotgun (WGS) entry which is preliminary data.</text>
</comment>
<dbReference type="Proteomes" id="UP000292702">
    <property type="component" value="Unassembled WGS sequence"/>
</dbReference>
<feature type="region of interest" description="Disordered" evidence="1">
    <location>
        <begin position="50"/>
        <end position="151"/>
    </location>
</feature>
<proteinExistence type="predicted"/>
<keyword evidence="4" id="KW-1185">Reference proteome</keyword>
<organism evidence="3 4">
    <name type="scientific">Steccherinum ochraceum</name>
    <dbReference type="NCBI Taxonomy" id="92696"/>
    <lineage>
        <taxon>Eukaryota</taxon>
        <taxon>Fungi</taxon>
        <taxon>Dikarya</taxon>
        <taxon>Basidiomycota</taxon>
        <taxon>Agaricomycotina</taxon>
        <taxon>Agaricomycetes</taxon>
        <taxon>Polyporales</taxon>
        <taxon>Steccherinaceae</taxon>
        <taxon>Steccherinum</taxon>
    </lineage>
</organism>
<reference evidence="3 4" key="1">
    <citation type="submission" date="2018-11" db="EMBL/GenBank/DDBJ databases">
        <title>Genome assembly of Steccherinum ochraceum LE-BIN_3174, the white-rot fungus of the Steccherinaceae family (The Residual Polyporoid clade, Polyporales, Basidiomycota).</title>
        <authorList>
            <person name="Fedorova T.V."/>
            <person name="Glazunova O.A."/>
            <person name="Landesman E.O."/>
            <person name="Moiseenko K.V."/>
            <person name="Psurtseva N.V."/>
            <person name="Savinova O.S."/>
            <person name="Shakhova N.V."/>
            <person name="Tyazhelova T.V."/>
            <person name="Vasina D.V."/>
        </authorList>
    </citation>
    <scope>NUCLEOTIDE SEQUENCE [LARGE SCALE GENOMIC DNA]</scope>
    <source>
        <strain evidence="3 4">LE-BIN_3174</strain>
    </source>
</reference>
<dbReference type="EMBL" id="RWJN01000209">
    <property type="protein sequence ID" value="TCD64883.1"/>
    <property type="molecule type" value="Genomic_DNA"/>
</dbReference>
<feature type="chain" id="PRO_5020366303" evidence="2">
    <location>
        <begin position="22"/>
        <end position="151"/>
    </location>
</feature>
<evidence type="ECO:0000256" key="2">
    <source>
        <dbReference type="SAM" id="SignalP"/>
    </source>
</evidence>